<organism evidence="4 5">
    <name type="scientific">Habropoda laboriosa</name>
    <dbReference type="NCBI Taxonomy" id="597456"/>
    <lineage>
        <taxon>Eukaryota</taxon>
        <taxon>Metazoa</taxon>
        <taxon>Ecdysozoa</taxon>
        <taxon>Arthropoda</taxon>
        <taxon>Hexapoda</taxon>
        <taxon>Insecta</taxon>
        <taxon>Pterygota</taxon>
        <taxon>Neoptera</taxon>
        <taxon>Endopterygota</taxon>
        <taxon>Hymenoptera</taxon>
        <taxon>Apocrita</taxon>
        <taxon>Aculeata</taxon>
        <taxon>Apoidea</taxon>
        <taxon>Anthophila</taxon>
        <taxon>Apidae</taxon>
        <taxon>Habropoda</taxon>
    </lineage>
</organism>
<feature type="compositionally biased region" description="Basic and acidic residues" evidence="2">
    <location>
        <begin position="2176"/>
        <end position="2201"/>
    </location>
</feature>
<feature type="region of interest" description="Disordered" evidence="2">
    <location>
        <begin position="1298"/>
        <end position="1392"/>
    </location>
</feature>
<feature type="transmembrane region" description="Helical" evidence="3">
    <location>
        <begin position="110"/>
        <end position="132"/>
    </location>
</feature>
<accession>A0A0L7QQ47</accession>
<feature type="region of interest" description="Disordered" evidence="2">
    <location>
        <begin position="766"/>
        <end position="859"/>
    </location>
</feature>
<name>A0A0L7QQ47_9HYME</name>
<feature type="region of interest" description="Disordered" evidence="2">
    <location>
        <begin position="2343"/>
        <end position="2375"/>
    </location>
</feature>
<sequence>INSTLDWSSLKWTNKLEQIWNLSLSQRTLILDTIGEDTIKTVLSWIVITRIVIAHVYTFTYVTNIYPIITWSRPNLLLPWLVLSFFKNVVLEVIVIAVGLLLWYDNRFSLVVFFEFVLMKVVPLIFASYNWYSNSRLFLELRHIEKLRKLRRNMRSDTNLIATRLYVKIADSKYRTRSLTTLISWESYDTYDTHDTISRIIDDPSLPPAQKTMRILGISEQDVIDARARIKEREMRLRLTEVEDAWFTKSRRDVTRYLSIIGAYDSNMREIIEMKLKTAKTEDLEDVITEAEALKNEILKDEIFKDIILKEVASTSNHTHIDSNFHPIKKLRIQISLSQNDPSLSSIKDDPISSKEEFQLLEQRSLLKKRGGTDSTDTKQTKHMKLCPSYHSDFNNSGSFLRKRDARHRCSKQTRKTVEKCCSPVKLQSFFNCNCIVDEYLHKGKQEDCFLKRTMRTSTPNGSPSKEKIERIEGNESENPIGRLCTDERKTENDDSLLVLEKFLKNDLDTRKIAEENDSVGEVPGVPDETPGVVQELKLSSNPETTLETLTMVESESVRIKVIEKDVLDRMVSVKSISGNGAFTGVNSCAQEVETNVNLPQHSFGDANIPRFYKDSMKVFDGCYEQDFANNSELQCLLKQLEKKKWSIFPGQLTPETLIPSTILKHTNQSSLLTMQDWRTSRPSVNDFEKIERYEISVSSSSKINYDHLISRIVEENEQHRPGNASDLPTNPTYLISTKDSSTQTEEEYLSRSSCSILSDTKKLKRRYKKQKHLKDPSTIASSTKMFKDNKTESRSSIWKNRHKHCKSSKPLDNQKKSSNSSKSSSDKSMCNSEIQRNEGKHTAEWKIDKKPENRRCTTKSKVNNFGTIPLSKVIQPSIFDSIVYRSKPPAYPKKSKTEDPSQTSTTSGNSKRSSAVKKLLETSKKPVDKQPTNNTKKLNWRRRTETVEEQEAREMRALKAMNEVTLLKYKKELESKRKLSSARNSVDLFPSDSSKNRSFQRRSNSDRSKRENSRNVESVYDYLGKENFSTDDRREMESIPGVSLNESKGLNTSGKLLSVSNEKYPSWRLPKVNRARDKWLENFDRLHGGQVKQDARRSKQSVEVDSRKPYTKYSKPKKQIDEENSSVVSVKKLEGAQEGRELERTPGREDFRGRLVTFDSDSNVDLRFEMMESFEDCKDVVEALDKSRENCPSTSRSGGKFEGRDDPVMTTIKPTAEHDVVSNWSSSTVYQSDEVQLAVQVAATGCPLTTDQNGTRRFDTRSQGPSPRGISLFPLSLSAVSFCESVMLPALIKAMLASERSSPTSSTRGPDAPRPTRNTPRGYAAPSPEGLPRSDGIRPSPPCRSGSSTPRNSHDLNTSSQLEPAQKIETTEEEESTNREEQLDHSLVPLQTHQTGRTPTINFTRNVEISYVANGVVLSNSSVPRSKAYNQYEIVDYETIRQLHRAFSYGLTDTVFDPFREIRPLNDILTERRLRPRDEDFLYQLSRESLGLSIDDQFSLFTEGNSSSEQTIVASIRNLQCLEETNHEEDGYLFITTIDHGGLPVTLETEASEQPNSEEELQQSSIIEIGLNEVLSSMARILRNIHGLNLENLSNIRLDIIEESVNSEDEVRREENERENEEEREENEREKEEEGSKELSRIENDILTGVGIPALVKFPDSSAEHYEELDLVINKTKGSRVNLSSIKEEENWQELEMEDETLVNSSSNSEEKTIVSLENVEDCANNLSKKGLNKTYDLLKDIEEDIEEMKEKEETEENVEIKVVEDIFKKEDVTSCQLIEESIKSIEIDENVNSTKIEELENSIELVEFENEGSEKAQMSESEENDSLDVQSSPTSSVDVEEEKKMEELTEEMSLKMVFMFWLVVIFFYVKYFYQQIFSFKQVSRSTSTLKPFEIHTVPTSTNVLLEKSELVRTVTNENLVEKEENEEEAEDLLDELIEAAEASGSSEYNSLFLDSTMYRTCSNSFKVEQEDRSKNTEQEVAGTMLYLCERVSENVRILPFLATTEDTLEEEENHSRMFRVDRHFGTPLISSIKSPIRSNRQFHNIHKVEVTGGDKRLPIVEQEEKRLLAMESAEEEIETFRFKESEDSSSSKSLLNLEDERKVIDEALDNSIYVEVDVDKGEEGRSSVEEIEYSENGKSFTITSEEEFHDESNEKEESFLGKNVGEVEEESNEKEETFSRKNVEEIKEESNEKEETLLEENIKEETFLRKNVEEIKEESNEKEETFFGKNIGEVKKESNDKEETLLEKIVEEESSEKEETFLGKNVEEESNEKEETLLEENIEEETFLRKNVEETKEESNEKEETFSEENVEEIEEVEKSNSPEIFEKTLETIDSYYSTYTRSSEASNDAAAIGDLNESSMEEFSSKGSNEGS</sequence>
<feature type="region of interest" description="Disordered" evidence="2">
    <location>
        <begin position="1249"/>
        <end position="1269"/>
    </location>
</feature>
<feature type="region of interest" description="Disordered" evidence="2">
    <location>
        <begin position="975"/>
        <end position="1019"/>
    </location>
</feature>
<feature type="compositionally biased region" description="Basic and acidic residues" evidence="2">
    <location>
        <begin position="2152"/>
        <end position="2161"/>
    </location>
</feature>
<keyword evidence="1" id="KW-0175">Coiled coil</keyword>
<keyword evidence="3" id="KW-1133">Transmembrane helix</keyword>
<feature type="compositionally biased region" description="Basic and acidic residues" evidence="2">
    <location>
        <begin position="1090"/>
        <end position="1109"/>
    </location>
</feature>
<feature type="region of interest" description="Disordered" evidence="2">
    <location>
        <begin position="455"/>
        <end position="483"/>
    </location>
</feature>
<feature type="compositionally biased region" description="Basic and acidic residues" evidence="2">
    <location>
        <begin position="1132"/>
        <end position="1147"/>
    </location>
</feature>
<feature type="compositionally biased region" description="Basic and acidic residues" evidence="2">
    <location>
        <begin position="836"/>
        <end position="856"/>
    </location>
</feature>
<feature type="compositionally biased region" description="Polar residues" evidence="2">
    <location>
        <begin position="1346"/>
        <end position="1364"/>
    </location>
</feature>
<gene>
    <name evidence="4" type="ORF">WH47_07972</name>
</gene>
<dbReference type="EMBL" id="KQ414806">
    <property type="protein sequence ID" value="KOC60611.1"/>
    <property type="molecule type" value="Genomic_DNA"/>
</dbReference>
<feature type="compositionally biased region" description="Basic and acidic residues" evidence="2">
    <location>
        <begin position="2251"/>
        <end position="2269"/>
    </location>
</feature>
<feature type="compositionally biased region" description="Basic and acidic residues" evidence="2">
    <location>
        <begin position="919"/>
        <end position="929"/>
    </location>
</feature>
<keyword evidence="3" id="KW-0472">Membrane</keyword>
<feature type="region of interest" description="Disordered" evidence="2">
    <location>
        <begin position="1607"/>
        <end position="1641"/>
    </location>
</feature>
<keyword evidence="5" id="KW-1185">Reference proteome</keyword>
<feature type="compositionally biased region" description="Polar residues" evidence="2">
    <location>
        <begin position="1300"/>
        <end position="1309"/>
    </location>
</feature>
<feature type="transmembrane region" description="Helical" evidence="3">
    <location>
        <begin position="80"/>
        <end position="103"/>
    </location>
</feature>
<evidence type="ECO:0000313" key="5">
    <source>
        <dbReference type="Proteomes" id="UP000053825"/>
    </source>
</evidence>
<feature type="compositionally biased region" description="Low complexity" evidence="2">
    <location>
        <begin position="817"/>
        <end position="829"/>
    </location>
</feature>
<feature type="region of interest" description="Disordered" evidence="2">
    <location>
        <begin position="890"/>
        <end position="947"/>
    </location>
</feature>
<feature type="region of interest" description="Disordered" evidence="2">
    <location>
        <begin position="1032"/>
        <end position="1054"/>
    </location>
</feature>
<feature type="compositionally biased region" description="Polar residues" evidence="2">
    <location>
        <begin position="727"/>
        <end position="744"/>
    </location>
</feature>
<feature type="region of interest" description="Disordered" evidence="2">
    <location>
        <begin position="2251"/>
        <end position="2327"/>
    </location>
</feature>
<feature type="compositionally biased region" description="Polar residues" evidence="2">
    <location>
        <begin position="1045"/>
        <end position="1054"/>
    </location>
</feature>
<feature type="compositionally biased region" description="Basic and acidic residues" evidence="2">
    <location>
        <begin position="1627"/>
        <end position="1641"/>
    </location>
</feature>
<keyword evidence="3" id="KW-0812">Transmembrane</keyword>
<feature type="compositionally biased region" description="Acidic residues" evidence="2">
    <location>
        <begin position="2270"/>
        <end position="2287"/>
    </location>
</feature>
<feature type="transmembrane region" description="Helical" evidence="3">
    <location>
        <begin position="42"/>
        <end position="60"/>
    </location>
</feature>
<feature type="non-terminal residue" evidence="4">
    <location>
        <position position="1"/>
    </location>
</feature>
<feature type="compositionally biased region" description="Acidic residues" evidence="2">
    <location>
        <begin position="2308"/>
        <end position="2318"/>
    </location>
</feature>
<feature type="compositionally biased region" description="Polar residues" evidence="2">
    <location>
        <begin position="1829"/>
        <end position="1839"/>
    </location>
</feature>
<feature type="region of interest" description="Disordered" evidence="2">
    <location>
        <begin position="2147"/>
        <end position="2201"/>
    </location>
</feature>
<feature type="compositionally biased region" description="Basic and acidic residues" evidence="2">
    <location>
        <begin position="1004"/>
        <end position="1015"/>
    </location>
</feature>
<feature type="compositionally biased region" description="Polar residues" evidence="2">
    <location>
        <begin position="901"/>
        <end position="914"/>
    </location>
</feature>
<evidence type="ECO:0000256" key="1">
    <source>
        <dbReference type="SAM" id="Coils"/>
    </source>
</evidence>
<evidence type="ECO:0000313" key="4">
    <source>
        <dbReference type="EMBL" id="KOC60611.1"/>
    </source>
</evidence>
<feature type="compositionally biased region" description="Basic and acidic residues" evidence="2">
    <location>
        <begin position="2288"/>
        <end position="2307"/>
    </location>
</feature>
<feature type="region of interest" description="Disordered" evidence="2">
    <location>
        <begin position="1812"/>
        <end position="1843"/>
    </location>
</feature>
<feature type="compositionally biased region" description="Basic and acidic residues" evidence="2">
    <location>
        <begin position="465"/>
        <end position="474"/>
    </location>
</feature>
<dbReference type="Proteomes" id="UP000053825">
    <property type="component" value="Unassembled WGS sequence"/>
</dbReference>
<reference evidence="4 5" key="1">
    <citation type="submission" date="2015-07" db="EMBL/GenBank/DDBJ databases">
        <title>The genome of Habropoda laboriosa.</title>
        <authorList>
            <person name="Pan H."/>
            <person name="Kapheim K."/>
        </authorList>
    </citation>
    <scope>NUCLEOTIDE SEQUENCE [LARGE SCALE GENOMIC DNA]</scope>
    <source>
        <strain evidence="4">0110345459</strain>
    </source>
</reference>
<proteinExistence type="predicted"/>
<feature type="region of interest" description="Disordered" evidence="2">
    <location>
        <begin position="717"/>
        <end position="752"/>
    </location>
</feature>
<feature type="coiled-coil region" evidence="1">
    <location>
        <begin position="1733"/>
        <end position="1763"/>
    </location>
</feature>
<evidence type="ECO:0000256" key="3">
    <source>
        <dbReference type="SAM" id="Phobius"/>
    </source>
</evidence>
<feature type="region of interest" description="Disordered" evidence="2">
    <location>
        <begin position="1090"/>
        <end position="1147"/>
    </location>
</feature>
<protein>
    <submittedName>
        <fullName evidence="4">Uncharacterized protein</fullName>
    </submittedName>
</protein>
<feature type="compositionally biased region" description="Polar residues" evidence="2">
    <location>
        <begin position="2359"/>
        <end position="2375"/>
    </location>
</feature>
<evidence type="ECO:0000256" key="2">
    <source>
        <dbReference type="SAM" id="MobiDB-lite"/>
    </source>
</evidence>